<evidence type="ECO:0000256" key="1">
    <source>
        <dbReference type="PROSITE-ProRule" id="PRU00042"/>
    </source>
</evidence>
<dbReference type="AlphaFoldDB" id="A0AAV4JIS0"/>
<dbReference type="Proteomes" id="UP000762676">
    <property type="component" value="Unassembled WGS sequence"/>
</dbReference>
<protein>
    <submittedName>
        <fullName evidence="4">Zinc finger protein</fullName>
    </submittedName>
</protein>
<keyword evidence="1" id="KW-0863">Zinc-finger</keyword>
<dbReference type="PROSITE" id="PS50157">
    <property type="entry name" value="ZINC_FINGER_C2H2_2"/>
    <property type="match status" value="1"/>
</dbReference>
<dbReference type="SMART" id="SM00355">
    <property type="entry name" value="ZnF_C2H2"/>
    <property type="match status" value="3"/>
</dbReference>
<feature type="domain" description="C2H2-type" evidence="3">
    <location>
        <begin position="265"/>
        <end position="288"/>
    </location>
</feature>
<dbReference type="InterPro" id="IPR052797">
    <property type="entry name" value="RegFact_GeneExpr_CellDeath"/>
</dbReference>
<dbReference type="EMBL" id="BMAT01013907">
    <property type="protein sequence ID" value="GFS22679.1"/>
    <property type="molecule type" value="Genomic_DNA"/>
</dbReference>
<dbReference type="Gene3D" id="3.30.160.60">
    <property type="entry name" value="Classic Zinc Finger"/>
    <property type="match status" value="1"/>
</dbReference>
<keyword evidence="1" id="KW-0479">Metal-binding</keyword>
<evidence type="ECO:0000259" key="3">
    <source>
        <dbReference type="PROSITE" id="PS50157"/>
    </source>
</evidence>
<organism evidence="4 5">
    <name type="scientific">Elysia marginata</name>
    <dbReference type="NCBI Taxonomy" id="1093978"/>
    <lineage>
        <taxon>Eukaryota</taxon>
        <taxon>Metazoa</taxon>
        <taxon>Spiralia</taxon>
        <taxon>Lophotrochozoa</taxon>
        <taxon>Mollusca</taxon>
        <taxon>Gastropoda</taxon>
        <taxon>Heterobranchia</taxon>
        <taxon>Euthyneura</taxon>
        <taxon>Panpulmonata</taxon>
        <taxon>Sacoglossa</taxon>
        <taxon>Placobranchoidea</taxon>
        <taxon>Plakobranchidae</taxon>
        <taxon>Elysia</taxon>
    </lineage>
</organism>
<proteinExistence type="predicted"/>
<comment type="caution">
    <text evidence="4">The sequence shown here is derived from an EMBL/GenBank/DDBJ whole genome shotgun (WGS) entry which is preliminary data.</text>
</comment>
<dbReference type="GO" id="GO:0008270">
    <property type="term" value="F:zinc ion binding"/>
    <property type="evidence" value="ECO:0007669"/>
    <property type="project" value="UniProtKB-KW"/>
</dbReference>
<name>A0AAV4JIS0_9GAST</name>
<sequence length="686" mass="74725">MEGTVTVSEATPTVDHGYAKVEVSKLPGSGSAPLPGSVTVIKMSSDAITSSGALKVPTAPGGTASKSGSDCRPKIPVGLISTSGSVSVINMFAGELANAIAKLNPGKVPQISSDSALMSGSVNDRGVSSDATSTSGSGDISNIKVPLSAMQTLGSLQVTGISPYSTPTSRSVKVPRLSSNGISISTLSRDGFLKLNPNKVPISPYRKMLMFGPVGEQKANPKGSISLLKTNSIGPHKQGEVLKCTKKVGSCSSGTIVSYEKKKAIQCQYCGSFFSYKQSLRKHQTRKHPDFVGEKQKRKKLKCPECPHHMAMSLKQLIGHLNKMHSKQLQIKRKYFRSEEEFRQWKLDVEKETCSRFILRRGAGQQLRNAVKSSYYCHRSGYDRTLSPNKRKRKARSQGSSKIGCFCTAYMTAYVDSEDKTVAVEYCLDHTGHSFDPAFQMISEELKTTIANKLSQGEDPRDILYEIKAYPAFENHRDSVITIKDIHNIKSKYKISLPENKDKVHLCQFCGFQGKSRYGLTTHIKLKHEGYAISRKKKAIGGCKRPRRNDLHEVSETEIDSESIDIADKPTDIAAKSTDIAAKSTDIAAKPTDIAAQSTDIAAKSTDIAGYTGLLENFTQVTVVKSEIPESDFVNTKSAILSKLHDISQLVNSTSKGSVLQELYKGLTQAFTVASDLEINYHEGNV</sequence>
<dbReference type="PROSITE" id="PS00028">
    <property type="entry name" value="ZINC_FINGER_C2H2_1"/>
    <property type="match status" value="1"/>
</dbReference>
<evidence type="ECO:0000256" key="2">
    <source>
        <dbReference type="SAM" id="MobiDB-lite"/>
    </source>
</evidence>
<keyword evidence="5" id="KW-1185">Reference proteome</keyword>
<evidence type="ECO:0000313" key="5">
    <source>
        <dbReference type="Proteomes" id="UP000762676"/>
    </source>
</evidence>
<accession>A0AAV4JIS0</accession>
<dbReference type="InterPro" id="IPR013087">
    <property type="entry name" value="Znf_C2H2_type"/>
</dbReference>
<reference evidence="4 5" key="1">
    <citation type="journal article" date="2021" name="Elife">
        <title>Chloroplast acquisition without the gene transfer in kleptoplastic sea slugs, Plakobranchus ocellatus.</title>
        <authorList>
            <person name="Maeda T."/>
            <person name="Takahashi S."/>
            <person name="Yoshida T."/>
            <person name="Shimamura S."/>
            <person name="Takaki Y."/>
            <person name="Nagai Y."/>
            <person name="Toyoda A."/>
            <person name="Suzuki Y."/>
            <person name="Arimoto A."/>
            <person name="Ishii H."/>
            <person name="Satoh N."/>
            <person name="Nishiyama T."/>
            <person name="Hasebe M."/>
            <person name="Maruyama T."/>
            <person name="Minagawa J."/>
            <person name="Obokata J."/>
            <person name="Shigenobu S."/>
        </authorList>
    </citation>
    <scope>NUCLEOTIDE SEQUENCE [LARGE SCALE GENOMIC DNA]</scope>
</reference>
<dbReference type="PANTHER" id="PTHR33936:SF24">
    <property type="entry name" value="C2H2-TYPE DOMAIN-CONTAINING PROTEIN"/>
    <property type="match status" value="1"/>
</dbReference>
<gene>
    <name evidence="4" type="ORF">ElyMa_006957200</name>
</gene>
<keyword evidence="1" id="KW-0862">Zinc</keyword>
<dbReference type="PANTHER" id="PTHR33936">
    <property type="entry name" value="PROTEIN CBG17840"/>
    <property type="match status" value="1"/>
</dbReference>
<feature type="region of interest" description="Disordered" evidence="2">
    <location>
        <begin position="115"/>
        <end position="136"/>
    </location>
</feature>
<evidence type="ECO:0000313" key="4">
    <source>
        <dbReference type="EMBL" id="GFS22679.1"/>
    </source>
</evidence>